<evidence type="ECO:0000313" key="4">
    <source>
        <dbReference type="EMBL" id="KMW16741.1"/>
    </source>
</evidence>
<reference evidence="4 5" key="1">
    <citation type="submission" date="2011-04" db="EMBL/GenBank/DDBJ databases">
        <title>The Genome Sequence of Clostridium citroniae WAL-19142.</title>
        <authorList>
            <consortium name="The Broad Institute Genome Sequencing Platform"/>
            <person name="Earl A."/>
            <person name="Ward D."/>
            <person name="Feldgarden M."/>
            <person name="Gevers D."/>
            <person name="Warren Y.A."/>
            <person name="Tyrrell K.L."/>
            <person name="Citron D.M."/>
            <person name="Goldstein E.J."/>
            <person name="Daigneault M."/>
            <person name="Allen-Vercoe E."/>
            <person name="Young S.K."/>
            <person name="Zeng Q."/>
            <person name="Gargeya S."/>
            <person name="Fitzgerald M."/>
            <person name="Haas B."/>
            <person name="Abouelleil A."/>
            <person name="Alvarado L."/>
            <person name="Arachchi H.M."/>
            <person name="Berlin A."/>
            <person name="Brown A."/>
            <person name="Chapman S.B."/>
            <person name="Chen Z."/>
            <person name="Dunbar C."/>
            <person name="Freedman E."/>
            <person name="Gearin G."/>
            <person name="Gellesch M."/>
            <person name="Goldberg J."/>
            <person name="Griggs A."/>
            <person name="Gujja S."/>
            <person name="Heilman E.R."/>
            <person name="Heiman D."/>
            <person name="Howarth C."/>
            <person name="Larson L."/>
            <person name="Lui A."/>
            <person name="MacDonald P.J."/>
            <person name="Mehta T."/>
            <person name="Montmayeur A."/>
            <person name="Murphy C."/>
            <person name="Neiman D."/>
            <person name="Pearson M."/>
            <person name="Priest M."/>
            <person name="Roberts A."/>
            <person name="Saif S."/>
            <person name="Shea T."/>
            <person name="Shenoy N."/>
            <person name="Sisk P."/>
            <person name="Stolte C."/>
            <person name="Sykes S."/>
            <person name="White J."/>
            <person name="Yandava C."/>
            <person name="Wortman J."/>
            <person name="Nusbaum C."/>
            <person name="Birren B."/>
        </authorList>
    </citation>
    <scope>NUCLEOTIDE SEQUENCE [LARGE SCALE GENOMIC DNA]</scope>
    <source>
        <strain evidence="4 5">WAL-19142</strain>
    </source>
</reference>
<dbReference type="PROSITE" id="PS50883">
    <property type="entry name" value="EAL"/>
    <property type="match status" value="1"/>
</dbReference>
<feature type="transmembrane region" description="Helical" evidence="1">
    <location>
        <begin position="294"/>
        <end position="320"/>
    </location>
</feature>
<dbReference type="SMART" id="SM00052">
    <property type="entry name" value="EAL"/>
    <property type="match status" value="1"/>
</dbReference>
<organism evidence="4 5">
    <name type="scientific">[Clostridium] citroniae WAL-19142</name>
    <dbReference type="NCBI Taxonomy" id="742734"/>
    <lineage>
        <taxon>Bacteria</taxon>
        <taxon>Bacillati</taxon>
        <taxon>Bacillota</taxon>
        <taxon>Clostridia</taxon>
        <taxon>Lachnospirales</taxon>
        <taxon>Lachnospiraceae</taxon>
        <taxon>Enterocloster</taxon>
    </lineage>
</organism>
<keyword evidence="1" id="KW-0812">Transmembrane</keyword>
<keyword evidence="1" id="KW-1133">Transmembrane helix</keyword>
<dbReference type="OrthoDB" id="9805474at2"/>
<accession>A0A0J9BX48</accession>
<dbReference type="InterPro" id="IPR000160">
    <property type="entry name" value="GGDEF_dom"/>
</dbReference>
<gene>
    <name evidence="4" type="ORF">HMPREF9470_04241</name>
</gene>
<protein>
    <recommendedName>
        <fullName evidence="6">EAL domain-containing protein</fullName>
    </recommendedName>
</protein>
<dbReference type="RefSeq" id="WP_048930657.1">
    <property type="nucleotide sequence ID" value="NZ_KQ235881.1"/>
</dbReference>
<dbReference type="InterPro" id="IPR043128">
    <property type="entry name" value="Rev_trsase/Diguanyl_cyclase"/>
</dbReference>
<dbReference type="EMBL" id="ADLK01000029">
    <property type="protein sequence ID" value="KMW16741.1"/>
    <property type="molecule type" value="Genomic_DNA"/>
</dbReference>
<evidence type="ECO:0000259" key="2">
    <source>
        <dbReference type="PROSITE" id="PS50883"/>
    </source>
</evidence>
<evidence type="ECO:0008006" key="6">
    <source>
        <dbReference type="Google" id="ProtNLM"/>
    </source>
</evidence>
<dbReference type="InterPro" id="IPR029787">
    <property type="entry name" value="Nucleotide_cyclase"/>
</dbReference>
<comment type="caution">
    <text evidence="4">The sequence shown here is derived from an EMBL/GenBank/DDBJ whole genome shotgun (WGS) entry which is preliminary data.</text>
</comment>
<dbReference type="AlphaFoldDB" id="A0A0J9BX48"/>
<dbReference type="SUPFAM" id="SSF141868">
    <property type="entry name" value="EAL domain-like"/>
    <property type="match status" value="1"/>
</dbReference>
<evidence type="ECO:0000313" key="5">
    <source>
        <dbReference type="Proteomes" id="UP000037392"/>
    </source>
</evidence>
<evidence type="ECO:0000259" key="3">
    <source>
        <dbReference type="PROSITE" id="PS50887"/>
    </source>
</evidence>
<dbReference type="GO" id="GO:0071111">
    <property type="term" value="F:cyclic-guanylate-specific phosphodiesterase activity"/>
    <property type="evidence" value="ECO:0007669"/>
    <property type="project" value="InterPro"/>
</dbReference>
<dbReference type="PANTHER" id="PTHR33121:SF71">
    <property type="entry name" value="OXYGEN SENSOR PROTEIN DOSP"/>
    <property type="match status" value="1"/>
</dbReference>
<dbReference type="PATRIC" id="fig|742734.4.peg.4546"/>
<dbReference type="Gene3D" id="3.20.20.450">
    <property type="entry name" value="EAL domain"/>
    <property type="match status" value="1"/>
</dbReference>
<feature type="domain" description="EAL" evidence="2">
    <location>
        <begin position="502"/>
        <end position="757"/>
    </location>
</feature>
<dbReference type="Proteomes" id="UP000037392">
    <property type="component" value="Unassembled WGS sequence"/>
</dbReference>
<dbReference type="SMART" id="SM00267">
    <property type="entry name" value="GGDEF"/>
    <property type="match status" value="1"/>
</dbReference>
<feature type="transmembrane region" description="Helical" evidence="1">
    <location>
        <begin position="21"/>
        <end position="40"/>
    </location>
</feature>
<dbReference type="CDD" id="cd01948">
    <property type="entry name" value="EAL"/>
    <property type="match status" value="1"/>
</dbReference>
<proteinExistence type="predicted"/>
<evidence type="ECO:0000256" key="1">
    <source>
        <dbReference type="SAM" id="Phobius"/>
    </source>
</evidence>
<feature type="domain" description="GGDEF" evidence="3">
    <location>
        <begin position="359"/>
        <end position="493"/>
    </location>
</feature>
<dbReference type="PANTHER" id="PTHR33121">
    <property type="entry name" value="CYCLIC DI-GMP PHOSPHODIESTERASE PDEF"/>
    <property type="match status" value="1"/>
</dbReference>
<dbReference type="InterPro" id="IPR050706">
    <property type="entry name" value="Cyclic-di-GMP_PDE-like"/>
</dbReference>
<sequence length="757" mass="87435">MKQIENRFPDDQKPFFRGVQMILLSVALVFVFAVSIWNAAGLRVVLNQSTQEYLYDVTSQLTRDIRDAMINKMTDLEMVSDSISRLTMYQEEESITEFLNRKARILECDPLIIMDRQGNFISSDSNLSSWELTPEDYLKIPGIQSSFLGKVSANYLGGRSIFYSVPVYRDNQVEDVLVGIRSKENMQAMISSKSFNGQVISCIVDSTGQVIISPTDLKPFLQLDDIFRKEKDSKVKSDIYQMQSDMHKGSSGILEFTAVTGEDLFLAYNELEINDWFLFTLIPSDIISGGADRYIIQSFVIMAVTMLIFFIFLFAVYRFYHIHRLQLERLAFVDPVTGGRNNAAFQLKYRELARGMEPGTYTVVLLNVKNFKLINERFGSLTGNRILGYIYQVLEQHVCPHKDEFVGRGESDYFFLCIRANTPQEVQGRLDNMIQDINSFRNTDLPGCHMAFRQGACRVEDPSQEITIIQDRTRLACRGRDLDFWQGCVFYDESLTEQLKKEQELNDLFEDSLENHDFHVYLQPKVRLGDEKIKGAEALVRWIHPERGVIYPSDFIPLFERNGKICRLDLYVFTEVCALIRGWIRQGRELIPVSVNLSRQHFTKEDCLDEFYRIAQEYGIPRGAIEFELTESIFFDNQQIDRVRDIIRQMHMLGFDCSLDDFGSGYSSLGLLKEFDVDTIKLDRSFFLNMTGSKARDVITCLVDLSKRLHVQVVAEGIETTEQVEYLRSIGCDMVQGYVFSKPLPAREFEKLWFEHI</sequence>
<dbReference type="PROSITE" id="PS50887">
    <property type="entry name" value="GGDEF"/>
    <property type="match status" value="1"/>
</dbReference>
<dbReference type="Gene3D" id="3.30.70.270">
    <property type="match status" value="1"/>
</dbReference>
<dbReference type="SUPFAM" id="SSF55073">
    <property type="entry name" value="Nucleotide cyclase"/>
    <property type="match status" value="1"/>
</dbReference>
<dbReference type="InterPro" id="IPR035919">
    <property type="entry name" value="EAL_sf"/>
</dbReference>
<keyword evidence="1" id="KW-0472">Membrane</keyword>
<dbReference type="Pfam" id="PF00990">
    <property type="entry name" value="GGDEF"/>
    <property type="match status" value="1"/>
</dbReference>
<dbReference type="Pfam" id="PF00563">
    <property type="entry name" value="EAL"/>
    <property type="match status" value="1"/>
</dbReference>
<dbReference type="InterPro" id="IPR001633">
    <property type="entry name" value="EAL_dom"/>
</dbReference>
<dbReference type="GeneID" id="93161393"/>
<dbReference type="Gene3D" id="3.30.450.20">
    <property type="entry name" value="PAS domain"/>
    <property type="match status" value="1"/>
</dbReference>
<name>A0A0J9BX48_9FIRM</name>